<dbReference type="InterPro" id="IPR027417">
    <property type="entry name" value="P-loop_NTPase"/>
</dbReference>
<comment type="caution">
    <text evidence="2">The sequence shown here is derived from an EMBL/GenBank/DDBJ whole genome shotgun (WGS) entry which is preliminary data.</text>
</comment>
<evidence type="ECO:0000256" key="1">
    <source>
        <dbReference type="SAM" id="MobiDB-lite"/>
    </source>
</evidence>
<dbReference type="RefSeq" id="WP_310019280.1">
    <property type="nucleotide sequence ID" value="NZ_JAVDUM010000005.1"/>
</dbReference>
<reference evidence="2 3" key="1">
    <citation type="submission" date="2023-07" db="EMBL/GenBank/DDBJ databases">
        <title>Sorghum-associated microbial communities from plants grown in Nebraska, USA.</title>
        <authorList>
            <person name="Schachtman D."/>
        </authorList>
    </citation>
    <scope>NUCLEOTIDE SEQUENCE [LARGE SCALE GENOMIC DNA]</scope>
    <source>
        <strain evidence="2 3">2980</strain>
    </source>
</reference>
<feature type="region of interest" description="Disordered" evidence="1">
    <location>
        <begin position="222"/>
        <end position="346"/>
    </location>
</feature>
<proteinExistence type="predicted"/>
<evidence type="ECO:0000313" key="2">
    <source>
        <dbReference type="EMBL" id="MDR6866972.1"/>
    </source>
</evidence>
<keyword evidence="3" id="KW-1185">Reference proteome</keyword>
<feature type="compositionally biased region" description="Low complexity" evidence="1">
    <location>
        <begin position="253"/>
        <end position="274"/>
    </location>
</feature>
<organism evidence="2 3">
    <name type="scientific">Microbacterium resistens</name>
    <dbReference type="NCBI Taxonomy" id="156977"/>
    <lineage>
        <taxon>Bacteria</taxon>
        <taxon>Bacillati</taxon>
        <taxon>Actinomycetota</taxon>
        <taxon>Actinomycetes</taxon>
        <taxon>Micrococcales</taxon>
        <taxon>Microbacteriaceae</taxon>
        <taxon>Microbacterium</taxon>
    </lineage>
</organism>
<feature type="compositionally biased region" description="Acidic residues" evidence="1">
    <location>
        <begin position="225"/>
        <end position="249"/>
    </location>
</feature>
<dbReference type="EMBL" id="JAVDUM010000005">
    <property type="protein sequence ID" value="MDR6866972.1"/>
    <property type="molecule type" value="Genomic_DNA"/>
</dbReference>
<gene>
    <name evidence="2" type="ORF">J2Y69_001571</name>
</gene>
<protein>
    <recommendedName>
        <fullName evidence="4">ABC transporter ATP-binding protein</fullName>
    </recommendedName>
</protein>
<evidence type="ECO:0008006" key="4">
    <source>
        <dbReference type="Google" id="ProtNLM"/>
    </source>
</evidence>
<evidence type="ECO:0000313" key="3">
    <source>
        <dbReference type="Proteomes" id="UP001259347"/>
    </source>
</evidence>
<dbReference type="Proteomes" id="UP001259347">
    <property type="component" value="Unassembled WGS sequence"/>
</dbReference>
<name>A0ABU1SBI3_9MICO</name>
<feature type="compositionally biased region" description="Pro residues" evidence="1">
    <location>
        <begin position="304"/>
        <end position="322"/>
    </location>
</feature>
<accession>A0ABU1SBI3</accession>
<sequence>MRIALHQVSKGRRGVALPETSLEIESGHARFVLAETEQRPTVLGLIASGRMRPDAGEVTIDGTRNASDLRLRMALVDAPDVNDPHPGVTVAAVVGEELMFAGQPATPFHARRWLAQTGFEDIAGRPIGTVSPAARVRILSELAVLRDGVEGFVLVSPDRHGGRPDGWWRIASEFADRGFAVLVIVGGSAAAVIEGLPETLASDNLSDATQPIAPLADLTGATAIDGDESNGAESDSSESDSSDADDEPGLDVAPSSDATLAPDDATLPADPASTIDPDLESAQGSLDDHGSELDLGLIPDPEPDPNPGLIPAPDSGPTPNPPAETADTADTTHDPAQNPTKDGGDR</sequence>
<dbReference type="Gene3D" id="3.40.50.300">
    <property type="entry name" value="P-loop containing nucleotide triphosphate hydrolases"/>
    <property type="match status" value="1"/>
</dbReference>